<name>F5YCJ2_LEAAZ</name>
<dbReference type="Pfam" id="PF03787">
    <property type="entry name" value="RAMPs"/>
    <property type="match status" value="1"/>
</dbReference>
<reference evidence="4" key="1">
    <citation type="submission" date="2009-12" db="EMBL/GenBank/DDBJ databases">
        <title>Complete sequence of Treponema azotonutricium strain ZAS-9.</title>
        <authorList>
            <person name="Tetu S.G."/>
            <person name="Matson E."/>
            <person name="Ren Q."/>
            <person name="Seshadri R."/>
            <person name="Elbourne L."/>
            <person name="Hassan K.A."/>
            <person name="Durkin A."/>
            <person name="Radune D."/>
            <person name="Mohamoud Y."/>
            <person name="Shay R."/>
            <person name="Jin S."/>
            <person name="Zhang X."/>
            <person name="Lucey K."/>
            <person name="Ballor N.R."/>
            <person name="Ottesen E."/>
            <person name="Rosenthal R."/>
            <person name="Allen A."/>
            <person name="Leadbetter J.R."/>
            <person name="Paulsen I.T."/>
        </authorList>
    </citation>
    <scope>NUCLEOTIDE SEQUENCE [LARGE SCALE GENOMIC DNA]</scope>
    <source>
        <strain evidence="4">ATCC BAA-888 / DSM 13862 / ZAS-9</strain>
    </source>
</reference>
<accession>F5YCJ2</accession>
<dbReference type="InParanoid" id="F5YCJ2"/>
<keyword evidence="1" id="KW-0051">Antiviral defense</keyword>
<organism evidence="3 4">
    <name type="scientific">Leadbettera azotonutricia (strain ATCC BAA-888 / DSM 13862 / ZAS-9)</name>
    <name type="common">Treponema azotonutricium</name>
    <dbReference type="NCBI Taxonomy" id="545695"/>
    <lineage>
        <taxon>Bacteria</taxon>
        <taxon>Pseudomonadati</taxon>
        <taxon>Spirochaetota</taxon>
        <taxon>Spirochaetia</taxon>
        <taxon>Spirochaetales</taxon>
        <taxon>Breznakiellaceae</taxon>
        <taxon>Leadbettera</taxon>
    </lineage>
</organism>
<dbReference type="PANTHER" id="PTHR39965:SF1">
    <property type="entry name" value="CRISPR SYSTEM CMR SUBUNIT CMR6"/>
    <property type="match status" value="1"/>
</dbReference>
<dbReference type="KEGG" id="taz:TREAZ_2818"/>
<gene>
    <name evidence="3" type="ordered locus">TREAZ_2818</name>
</gene>
<evidence type="ECO:0000259" key="2">
    <source>
        <dbReference type="Pfam" id="PF03787"/>
    </source>
</evidence>
<keyword evidence="4" id="KW-1185">Reference proteome</keyword>
<dbReference type="GO" id="GO:0051607">
    <property type="term" value="P:defense response to virus"/>
    <property type="evidence" value="ECO:0007669"/>
    <property type="project" value="UniProtKB-KW"/>
</dbReference>
<dbReference type="InterPro" id="IPR005537">
    <property type="entry name" value="RAMP_III_fam"/>
</dbReference>
<dbReference type="HOGENOM" id="CLU_053305_2_2_12"/>
<dbReference type="NCBIfam" id="TIGR01898">
    <property type="entry name" value="cas_TM1791_cmr6"/>
    <property type="match status" value="1"/>
</dbReference>
<protein>
    <submittedName>
        <fullName evidence="3">Crispr-associated ramp protein, Cmr6 family</fullName>
    </submittedName>
</protein>
<evidence type="ECO:0000313" key="4">
    <source>
        <dbReference type="Proteomes" id="UP000009222"/>
    </source>
</evidence>
<dbReference type="PANTHER" id="PTHR39965">
    <property type="entry name" value="CRISPR SYSTEM CMR SUBUNIT CMR6"/>
    <property type="match status" value="1"/>
</dbReference>
<dbReference type="OrthoDB" id="9813956at2"/>
<evidence type="ECO:0000313" key="3">
    <source>
        <dbReference type="EMBL" id="AEF81009.1"/>
    </source>
</evidence>
<dbReference type="AlphaFoldDB" id="F5YCJ2"/>
<feature type="domain" description="CRISPR type III-associated protein" evidence="2">
    <location>
        <begin position="89"/>
        <end position="271"/>
    </location>
</feature>
<dbReference type="RefSeq" id="WP_015712720.1">
    <property type="nucleotide sequence ID" value="NC_015577.1"/>
</dbReference>
<proteinExistence type="predicted"/>
<sequence>MLPLPLSMKDLLNRKTANFSLAFPRLVEWRETDASVKPNTDTVKSLLEIANNCLDSSEDLLKAIHNRQESIINDMVRGTSLEPVAIYAKLSSPFISGLGSGHPNETGMILDRNTGCPFLPASSIKGVLRIAHALNLAEKDPSLVNNGEIDDKMLKKYFGTQETRGQLVILDAYPLKPPVLKIDIMNPHYSGYYMNQNAKGPVETEFPIPIKFLTVGEGCDFVFRAFFLPLASGDSDAVFTEDDTSAVHAMFATAFSLLGFGGKTSIGYGRFIKTETPQKAKPKAEKGGLVIGNTYEAKLDMLKKNWRINLLEFPKIFASARGVPLGKAPKTMVKVTYIRDGNPKEFEYIEDSKS</sequence>
<dbReference type="eggNOG" id="COG1604">
    <property type="taxonomic scope" value="Bacteria"/>
</dbReference>
<dbReference type="Proteomes" id="UP000009222">
    <property type="component" value="Chromosome"/>
</dbReference>
<reference evidence="3 4" key="2">
    <citation type="journal article" date="2011" name="ISME J.">
        <title>RNA-seq reveals cooperative metabolic interactions between two termite-gut spirochete species in co-culture.</title>
        <authorList>
            <person name="Rosenthal A.Z."/>
            <person name="Matson E.G."/>
            <person name="Eldar A."/>
            <person name="Leadbetter J.R."/>
        </authorList>
    </citation>
    <scope>NUCLEOTIDE SEQUENCE [LARGE SCALE GENOMIC DNA]</scope>
    <source>
        <strain evidence="4">ATCC BAA-888 / DSM 13862 / ZAS-9</strain>
    </source>
</reference>
<dbReference type="STRING" id="545695.TREAZ_2818"/>
<dbReference type="InterPro" id="IPR010172">
    <property type="entry name" value="CRISPR-assoc_prot_TM1791"/>
</dbReference>
<evidence type="ECO:0000256" key="1">
    <source>
        <dbReference type="ARBA" id="ARBA00023118"/>
    </source>
</evidence>
<dbReference type="EMBL" id="CP001841">
    <property type="protein sequence ID" value="AEF81009.1"/>
    <property type="molecule type" value="Genomic_DNA"/>
</dbReference>